<evidence type="ECO:0000313" key="3">
    <source>
        <dbReference type="Proteomes" id="UP000256520"/>
    </source>
</evidence>
<feature type="transmembrane region" description="Helical" evidence="1">
    <location>
        <begin position="21"/>
        <end position="42"/>
    </location>
</feature>
<keyword evidence="1" id="KW-1133">Transmembrane helix</keyword>
<dbReference type="Proteomes" id="UP000256520">
    <property type="component" value="Unassembled WGS sequence"/>
</dbReference>
<proteinExistence type="predicted"/>
<evidence type="ECO:0000313" key="2">
    <source>
        <dbReference type="EMBL" id="RDW19942.1"/>
    </source>
</evidence>
<organism evidence="2 3">
    <name type="scientific">Oceanobacillus chungangensis</name>
    <dbReference type="NCBI Taxonomy" id="1229152"/>
    <lineage>
        <taxon>Bacteria</taxon>
        <taxon>Bacillati</taxon>
        <taxon>Bacillota</taxon>
        <taxon>Bacilli</taxon>
        <taxon>Bacillales</taxon>
        <taxon>Bacillaceae</taxon>
        <taxon>Oceanobacillus</taxon>
    </lineage>
</organism>
<dbReference type="AlphaFoldDB" id="A0A3D8PW02"/>
<keyword evidence="1" id="KW-0812">Transmembrane</keyword>
<reference evidence="3" key="1">
    <citation type="submission" date="2017-11" db="EMBL/GenBank/DDBJ databases">
        <authorList>
            <person name="Zhu W."/>
        </authorList>
    </citation>
    <scope>NUCLEOTIDE SEQUENCE [LARGE SCALE GENOMIC DNA]</scope>
    <source>
        <strain evidence="3">CAU 1051</strain>
    </source>
</reference>
<protein>
    <submittedName>
        <fullName evidence="2">Uncharacterized protein</fullName>
    </submittedName>
</protein>
<sequence length="83" mass="9216">MDGINGCKEYLESNKVNSQKSLGISLAVLVFITTVVGFFVSLTDGFTIINGIIMGGILFICGLFRIVYIHNLRTKRKDDNNEE</sequence>
<keyword evidence="3" id="KW-1185">Reference proteome</keyword>
<comment type="caution">
    <text evidence="2">The sequence shown here is derived from an EMBL/GenBank/DDBJ whole genome shotgun (WGS) entry which is preliminary data.</text>
</comment>
<accession>A0A3D8PW02</accession>
<dbReference type="EMBL" id="PIOD01000006">
    <property type="protein sequence ID" value="RDW19942.1"/>
    <property type="molecule type" value="Genomic_DNA"/>
</dbReference>
<gene>
    <name evidence="2" type="ORF">CWR45_07730</name>
</gene>
<dbReference type="OrthoDB" id="2300382at2"/>
<evidence type="ECO:0000256" key="1">
    <source>
        <dbReference type="SAM" id="Phobius"/>
    </source>
</evidence>
<feature type="transmembrane region" description="Helical" evidence="1">
    <location>
        <begin position="48"/>
        <end position="68"/>
    </location>
</feature>
<keyword evidence="1" id="KW-0472">Membrane</keyword>
<dbReference type="RefSeq" id="WP_115749289.1">
    <property type="nucleotide sequence ID" value="NZ_PIOD01000006.1"/>
</dbReference>
<name>A0A3D8PW02_9BACI</name>